<name>A0A8C4UES1_FALTI</name>
<evidence type="ECO:0000313" key="2">
    <source>
        <dbReference type="Proteomes" id="UP000694562"/>
    </source>
</evidence>
<dbReference type="Proteomes" id="UP000694562">
    <property type="component" value="Unplaced"/>
</dbReference>
<reference evidence="1" key="2">
    <citation type="submission" date="2025-09" db="UniProtKB">
        <authorList>
            <consortium name="Ensembl"/>
        </authorList>
    </citation>
    <scope>IDENTIFICATION</scope>
</reference>
<proteinExistence type="predicted"/>
<evidence type="ECO:0000313" key="1">
    <source>
        <dbReference type="Ensembl" id="ENSFTIP00000011562.1"/>
    </source>
</evidence>
<keyword evidence="2" id="KW-1185">Reference proteome</keyword>
<dbReference type="OrthoDB" id="9392160at2759"/>
<sequence>MANLNWSYQGNNGKNRQSIGIETKEVKKDAFLGLFWITWKLSTGKESINVRHSFHMNFEDKDNQSA</sequence>
<dbReference type="AlphaFoldDB" id="A0A8C4UES1"/>
<protein>
    <submittedName>
        <fullName evidence="1">Uncharacterized protein</fullName>
    </submittedName>
</protein>
<organism evidence="1 2">
    <name type="scientific">Falco tinnunculus</name>
    <name type="common">Common kestrel</name>
    <dbReference type="NCBI Taxonomy" id="100819"/>
    <lineage>
        <taxon>Eukaryota</taxon>
        <taxon>Metazoa</taxon>
        <taxon>Chordata</taxon>
        <taxon>Craniata</taxon>
        <taxon>Vertebrata</taxon>
        <taxon>Euteleostomi</taxon>
        <taxon>Archelosauria</taxon>
        <taxon>Archosauria</taxon>
        <taxon>Dinosauria</taxon>
        <taxon>Saurischia</taxon>
        <taxon>Theropoda</taxon>
        <taxon>Coelurosauria</taxon>
        <taxon>Aves</taxon>
        <taxon>Neognathae</taxon>
        <taxon>Neoaves</taxon>
        <taxon>Telluraves</taxon>
        <taxon>Australaves</taxon>
        <taxon>Falconiformes</taxon>
        <taxon>Falconidae</taxon>
        <taxon>Falco</taxon>
    </lineage>
</organism>
<dbReference type="Ensembl" id="ENSFTIT00000012061.1">
    <property type="protein sequence ID" value="ENSFTIP00000011562.1"/>
    <property type="gene ID" value="ENSFTIG00000007741.1"/>
</dbReference>
<reference evidence="1" key="1">
    <citation type="submission" date="2025-08" db="UniProtKB">
        <authorList>
            <consortium name="Ensembl"/>
        </authorList>
    </citation>
    <scope>IDENTIFICATION</scope>
</reference>
<accession>A0A8C4UES1</accession>